<keyword evidence="3" id="KW-1185">Reference proteome</keyword>
<protein>
    <submittedName>
        <fullName evidence="2">Uncharacterized protein</fullName>
    </submittedName>
</protein>
<feature type="region of interest" description="Disordered" evidence="1">
    <location>
        <begin position="46"/>
        <end position="73"/>
    </location>
</feature>
<evidence type="ECO:0000313" key="3">
    <source>
        <dbReference type="Proteomes" id="UP000295604"/>
    </source>
</evidence>
<name>A0A4R8T0V3_9PEZI</name>
<gene>
    <name evidence="2" type="ORF">C8034_v011412</name>
</gene>
<reference evidence="2 3" key="1">
    <citation type="submission" date="2018-11" db="EMBL/GenBank/DDBJ databases">
        <title>Genome sequence and assembly of Colletotrichum sidae.</title>
        <authorList>
            <person name="Gan P."/>
            <person name="Shirasu K."/>
        </authorList>
    </citation>
    <scope>NUCLEOTIDE SEQUENCE [LARGE SCALE GENOMIC DNA]</scope>
    <source>
        <strain evidence="2 3">CBS 518.97</strain>
    </source>
</reference>
<comment type="caution">
    <text evidence="2">The sequence shown here is derived from an EMBL/GenBank/DDBJ whole genome shotgun (WGS) entry which is preliminary data.</text>
</comment>
<proteinExistence type="predicted"/>
<dbReference type="Proteomes" id="UP000295604">
    <property type="component" value="Unassembled WGS sequence"/>
</dbReference>
<sequence length="97" mass="9886">MGISTASLYDVTVRKNTAIESLFGILAGRAQGQMVDLWAAMLPASRGAATGPGPGSGSGPGPGRRPWSTRVSRRSVGQLLAKNGLQAAQSGCERTCG</sequence>
<feature type="compositionally biased region" description="Gly residues" evidence="1">
    <location>
        <begin position="50"/>
        <end position="62"/>
    </location>
</feature>
<organism evidence="2 3">
    <name type="scientific">Colletotrichum sidae</name>
    <dbReference type="NCBI Taxonomy" id="1347389"/>
    <lineage>
        <taxon>Eukaryota</taxon>
        <taxon>Fungi</taxon>
        <taxon>Dikarya</taxon>
        <taxon>Ascomycota</taxon>
        <taxon>Pezizomycotina</taxon>
        <taxon>Sordariomycetes</taxon>
        <taxon>Hypocreomycetidae</taxon>
        <taxon>Glomerellales</taxon>
        <taxon>Glomerellaceae</taxon>
        <taxon>Colletotrichum</taxon>
        <taxon>Colletotrichum orbiculare species complex</taxon>
    </lineage>
</organism>
<evidence type="ECO:0000313" key="2">
    <source>
        <dbReference type="EMBL" id="TEA09955.1"/>
    </source>
</evidence>
<dbReference type="AlphaFoldDB" id="A0A4R8T0V3"/>
<dbReference type="EMBL" id="QAPF01000784">
    <property type="protein sequence ID" value="TEA09955.1"/>
    <property type="molecule type" value="Genomic_DNA"/>
</dbReference>
<evidence type="ECO:0000256" key="1">
    <source>
        <dbReference type="SAM" id="MobiDB-lite"/>
    </source>
</evidence>
<accession>A0A4R8T0V3</accession>